<reference evidence="5 6" key="1">
    <citation type="submission" date="2020-08" db="EMBL/GenBank/DDBJ databases">
        <title>Sequencing the genomes of 1000 actinobacteria strains.</title>
        <authorList>
            <person name="Klenk H.-P."/>
        </authorList>
    </citation>
    <scope>NUCLEOTIDE SEQUENCE [LARGE SCALE GENOMIC DNA]</scope>
    <source>
        <strain evidence="5 6">DSM 23040</strain>
    </source>
</reference>
<dbReference type="SMART" id="SM00342">
    <property type="entry name" value="HTH_ARAC"/>
    <property type="match status" value="1"/>
</dbReference>
<evidence type="ECO:0000256" key="3">
    <source>
        <dbReference type="ARBA" id="ARBA00023163"/>
    </source>
</evidence>
<dbReference type="Pfam" id="PF12833">
    <property type="entry name" value="HTH_18"/>
    <property type="match status" value="1"/>
</dbReference>
<comment type="caution">
    <text evidence="5">The sequence shown here is derived from an EMBL/GenBank/DDBJ whole genome shotgun (WGS) entry which is preliminary data.</text>
</comment>
<dbReference type="InterPro" id="IPR050204">
    <property type="entry name" value="AraC_XylS_family_regulators"/>
</dbReference>
<dbReference type="InterPro" id="IPR018060">
    <property type="entry name" value="HTH_AraC"/>
</dbReference>
<dbReference type="RefSeq" id="WP_343064104.1">
    <property type="nucleotide sequence ID" value="NZ_JACHWP010000024.1"/>
</dbReference>
<keyword evidence="6" id="KW-1185">Reference proteome</keyword>
<gene>
    <name evidence="5" type="ORF">FHX50_002360</name>
</gene>
<dbReference type="EMBL" id="JACHWP010000024">
    <property type="protein sequence ID" value="MBB3024053.1"/>
    <property type="molecule type" value="Genomic_DNA"/>
</dbReference>
<evidence type="ECO:0000256" key="1">
    <source>
        <dbReference type="ARBA" id="ARBA00023015"/>
    </source>
</evidence>
<organism evidence="5 6">
    <name type="scientific">Helcobacillus massiliensis</name>
    <dbReference type="NCBI Taxonomy" id="521392"/>
    <lineage>
        <taxon>Bacteria</taxon>
        <taxon>Bacillati</taxon>
        <taxon>Actinomycetota</taxon>
        <taxon>Actinomycetes</taxon>
        <taxon>Micrococcales</taxon>
        <taxon>Dermabacteraceae</taxon>
        <taxon>Helcobacillus</taxon>
    </lineage>
</organism>
<dbReference type="AlphaFoldDB" id="A0A839QU96"/>
<dbReference type="PANTHER" id="PTHR46796:SF13">
    <property type="entry name" value="HTH-TYPE TRANSCRIPTIONAL ACTIVATOR RHAS"/>
    <property type="match status" value="1"/>
</dbReference>
<proteinExistence type="predicted"/>
<name>A0A839QU96_9MICO</name>
<dbReference type="Proteomes" id="UP000568050">
    <property type="component" value="Unassembled WGS sequence"/>
</dbReference>
<keyword evidence="1" id="KW-0805">Transcription regulation</keyword>
<evidence type="ECO:0000256" key="2">
    <source>
        <dbReference type="ARBA" id="ARBA00023125"/>
    </source>
</evidence>
<dbReference type="GO" id="GO:0003700">
    <property type="term" value="F:DNA-binding transcription factor activity"/>
    <property type="evidence" value="ECO:0007669"/>
    <property type="project" value="InterPro"/>
</dbReference>
<evidence type="ECO:0000259" key="4">
    <source>
        <dbReference type="PROSITE" id="PS01124"/>
    </source>
</evidence>
<keyword evidence="2 5" id="KW-0238">DNA-binding</keyword>
<dbReference type="Gene3D" id="1.10.10.60">
    <property type="entry name" value="Homeodomain-like"/>
    <property type="match status" value="2"/>
</dbReference>
<accession>A0A839QU96</accession>
<evidence type="ECO:0000313" key="6">
    <source>
        <dbReference type="Proteomes" id="UP000568050"/>
    </source>
</evidence>
<dbReference type="GO" id="GO:0043565">
    <property type="term" value="F:sequence-specific DNA binding"/>
    <property type="evidence" value="ECO:0007669"/>
    <property type="project" value="InterPro"/>
</dbReference>
<dbReference type="SUPFAM" id="SSF46689">
    <property type="entry name" value="Homeodomain-like"/>
    <property type="match status" value="2"/>
</dbReference>
<dbReference type="PROSITE" id="PS01124">
    <property type="entry name" value="HTH_ARAC_FAMILY_2"/>
    <property type="match status" value="1"/>
</dbReference>
<sequence length="136" mass="15206">MRNLAHPAHHPYDAVTAVEAAVCADISHRWTLSELAAIAHLSPSGLGQLFTKVHGVSPFTWITHQRVREMARLLRETRQPVRDIARAVGWTNQAHAAQQFRKLTGRSPTEYRSEVRQAAVVVCLWCGQPVEDSHSP</sequence>
<dbReference type="InterPro" id="IPR009057">
    <property type="entry name" value="Homeodomain-like_sf"/>
</dbReference>
<feature type="domain" description="HTH araC/xylS-type" evidence="4">
    <location>
        <begin position="16"/>
        <end position="114"/>
    </location>
</feature>
<dbReference type="PANTHER" id="PTHR46796">
    <property type="entry name" value="HTH-TYPE TRANSCRIPTIONAL ACTIVATOR RHAS-RELATED"/>
    <property type="match status" value="1"/>
</dbReference>
<protein>
    <submittedName>
        <fullName evidence="5">AraC-like DNA-binding protein</fullName>
    </submittedName>
</protein>
<evidence type="ECO:0000313" key="5">
    <source>
        <dbReference type="EMBL" id="MBB3024053.1"/>
    </source>
</evidence>
<keyword evidence="3" id="KW-0804">Transcription</keyword>